<keyword evidence="2" id="KW-1185">Reference proteome</keyword>
<accession>A0ABR4BRV4</accession>
<sequence length="11" mass="1213">MSRSGSQGLYK</sequence>
<gene>
    <name evidence="1" type="ORF">VTL71DRAFT_9432</name>
</gene>
<proteinExistence type="predicted"/>
<name>A0ABR4BRV4_9HELO</name>
<evidence type="ECO:0000313" key="1">
    <source>
        <dbReference type="EMBL" id="KAL2060402.1"/>
    </source>
</evidence>
<comment type="caution">
    <text evidence="1">The sequence shown here is derived from an EMBL/GenBank/DDBJ whole genome shotgun (WGS) entry which is preliminary data.</text>
</comment>
<organism evidence="1 2">
    <name type="scientific">Oculimacula yallundae</name>
    <dbReference type="NCBI Taxonomy" id="86028"/>
    <lineage>
        <taxon>Eukaryota</taxon>
        <taxon>Fungi</taxon>
        <taxon>Dikarya</taxon>
        <taxon>Ascomycota</taxon>
        <taxon>Pezizomycotina</taxon>
        <taxon>Leotiomycetes</taxon>
        <taxon>Helotiales</taxon>
        <taxon>Ploettnerulaceae</taxon>
        <taxon>Oculimacula</taxon>
    </lineage>
</organism>
<protein>
    <submittedName>
        <fullName evidence="1">Uncharacterized protein</fullName>
    </submittedName>
</protein>
<reference evidence="1 2" key="1">
    <citation type="journal article" date="2024" name="Commun. Biol.">
        <title>Comparative genomic analysis of thermophilic fungi reveals convergent evolutionary adaptations and gene losses.</title>
        <authorList>
            <person name="Steindorff A.S."/>
            <person name="Aguilar-Pontes M.V."/>
            <person name="Robinson A.J."/>
            <person name="Andreopoulos B."/>
            <person name="LaButti K."/>
            <person name="Kuo A."/>
            <person name="Mondo S."/>
            <person name="Riley R."/>
            <person name="Otillar R."/>
            <person name="Haridas S."/>
            <person name="Lipzen A."/>
            <person name="Grimwood J."/>
            <person name="Schmutz J."/>
            <person name="Clum A."/>
            <person name="Reid I.D."/>
            <person name="Moisan M.C."/>
            <person name="Butler G."/>
            <person name="Nguyen T.T.M."/>
            <person name="Dewar K."/>
            <person name="Conant G."/>
            <person name="Drula E."/>
            <person name="Henrissat B."/>
            <person name="Hansel C."/>
            <person name="Singer S."/>
            <person name="Hutchinson M.I."/>
            <person name="de Vries R.P."/>
            <person name="Natvig D.O."/>
            <person name="Powell A.J."/>
            <person name="Tsang A."/>
            <person name="Grigoriev I.V."/>
        </authorList>
    </citation>
    <scope>NUCLEOTIDE SEQUENCE [LARGE SCALE GENOMIC DNA]</scope>
    <source>
        <strain evidence="1 2">CBS 494.80</strain>
    </source>
</reference>
<dbReference type="Proteomes" id="UP001595075">
    <property type="component" value="Unassembled WGS sequence"/>
</dbReference>
<dbReference type="EMBL" id="JAZHXI010000022">
    <property type="protein sequence ID" value="KAL2060402.1"/>
    <property type="molecule type" value="Genomic_DNA"/>
</dbReference>
<evidence type="ECO:0000313" key="2">
    <source>
        <dbReference type="Proteomes" id="UP001595075"/>
    </source>
</evidence>